<proteinExistence type="predicted"/>
<accession>A0A917SQH7</accession>
<dbReference type="InterPro" id="IPR019225">
    <property type="entry name" value="DUF2155"/>
</dbReference>
<evidence type="ECO:0008006" key="4">
    <source>
        <dbReference type="Google" id="ProtNLM"/>
    </source>
</evidence>
<keyword evidence="1" id="KW-0732">Signal</keyword>
<evidence type="ECO:0000313" key="2">
    <source>
        <dbReference type="EMBL" id="GGL92376.1"/>
    </source>
</evidence>
<keyword evidence="3" id="KW-1185">Reference proteome</keyword>
<comment type="caution">
    <text evidence="2">The sequence shown here is derived from an EMBL/GenBank/DDBJ whole genome shotgun (WGS) entry which is preliminary data.</text>
</comment>
<reference evidence="2" key="1">
    <citation type="journal article" date="2014" name="Int. J. Syst. Evol. Microbiol.">
        <title>Complete genome sequence of Corynebacterium casei LMG S-19264T (=DSM 44701T), isolated from a smear-ripened cheese.</title>
        <authorList>
            <consortium name="US DOE Joint Genome Institute (JGI-PGF)"/>
            <person name="Walter F."/>
            <person name="Albersmeier A."/>
            <person name="Kalinowski J."/>
            <person name="Ruckert C."/>
        </authorList>
    </citation>
    <scope>NUCLEOTIDE SEQUENCE</scope>
    <source>
        <strain evidence="2">CGMCC 1.6293</strain>
    </source>
</reference>
<gene>
    <name evidence="2" type="ORF">GCM10011534_13200</name>
</gene>
<organism evidence="2 3">
    <name type="scientific">Pseudooceanicola nanhaiensis</name>
    <dbReference type="NCBI Taxonomy" id="375761"/>
    <lineage>
        <taxon>Bacteria</taxon>
        <taxon>Pseudomonadati</taxon>
        <taxon>Pseudomonadota</taxon>
        <taxon>Alphaproteobacteria</taxon>
        <taxon>Rhodobacterales</taxon>
        <taxon>Paracoccaceae</taxon>
        <taxon>Pseudooceanicola</taxon>
    </lineage>
</organism>
<dbReference type="AlphaFoldDB" id="A0A917SQH7"/>
<feature type="signal peptide" evidence="1">
    <location>
        <begin position="1"/>
        <end position="19"/>
    </location>
</feature>
<sequence length="136" mass="14657">MIRAALLAMALAIPGGTAAAQVSLQDDVEGATTEEKRVTPAPGARLKALDKINGDVSEFDMASGSSVRIGKLIVELRECRYPEGDPEGDAYAYLMITEPGKSPEPIFSGWMVASSPALNALDHFRYDIWVLRCRTS</sequence>
<name>A0A917SQH7_9RHOB</name>
<evidence type="ECO:0000313" key="3">
    <source>
        <dbReference type="Proteomes" id="UP000649829"/>
    </source>
</evidence>
<dbReference type="EMBL" id="BMLF01000001">
    <property type="protein sequence ID" value="GGL92376.1"/>
    <property type="molecule type" value="Genomic_DNA"/>
</dbReference>
<feature type="chain" id="PRO_5037276064" description="DUF2155 domain-containing protein" evidence="1">
    <location>
        <begin position="20"/>
        <end position="136"/>
    </location>
</feature>
<protein>
    <recommendedName>
        <fullName evidence="4">DUF2155 domain-containing protein</fullName>
    </recommendedName>
</protein>
<dbReference type="Pfam" id="PF09923">
    <property type="entry name" value="DUF2155"/>
    <property type="match status" value="1"/>
</dbReference>
<dbReference type="Proteomes" id="UP000649829">
    <property type="component" value="Unassembled WGS sequence"/>
</dbReference>
<evidence type="ECO:0000256" key="1">
    <source>
        <dbReference type="SAM" id="SignalP"/>
    </source>
</evidence>
<dbReference type="RefSeq" id="WP_028286164.1">
    <property type="nucleotide sequence ID" value="NZ_BMLF01000001.1"/>
</dbReference>
<reference evidence="2" key="2">
    <citation type="submission" date="2020-09" db="EMBL/GenBank/DDBJ databases">
        <authorList>
            <person name="Sun Q."/>
            <person name="Zhou Y."/>
        </authorList>
    </citation>
    <scope>NUCLEOTIDE SEQUENCE</scope>
    <source>
        <strain evidence="2">CGMCC 1.6293</strain>
    </source>
</reference>